<feature type="compositionally biased region" description="Low complexity" evidence="1">
    <location>
        <begin position="270"/>
        <end position="287"/>
    </location>
</feature>
<evidence type="ECO:0000313" key="4">
    <source>
        <dbReference type="Proteomes" id="UP000676967"/>
    </source>
</evidence>
<feature type="compositionally biased region" description="Gly residues" evidence="1">
    <location>
        <begin position="482"/>
        <end position="497"/>
    </location>
</feature>
<gene>
    <name evidence="3" type="ORF">Aiant_44140</name>
</gene>
<dbReference type="Pfam" id="PF13620">
    <property type="entry name" value="CarboxypepD_reg"/>
    <property type="match status" value="1"/>
</dbReference>
<feature type="compositionally biased region" description="Gly residues" evidence="1">
    <location>
        <begin position="555"/>
        <end position="572"/>
    </location>
</feature>
<sequence>MDVTTHLRDRAVQAGAFLALVVGLVAGVQTAALAASPTVDLPGSLSGDSGATVTVQYTVGNPGDSNGGNENQGKALVIVTSNASGCNDCGISNDQLAPGETASHTVHITLPTVDAGQTKSVSLQVSAAIAGSDPTSKSVSITVKGPEAPQTVRQVSGKVRAVDGTRLPGATVAMKDSQGHTYQATSDADGQFAFTSSDAQPISPGSITVGASLGGYKVAQTTVNGKANKSVTATITLKPAASASASASASPSASTSATPADEATEDEVPTTDPNANAAAAGTANTANASEDGGVSWMLLVVGGLLVAAGIGAMVLVMMRRKNARNDDDADGGAGFGGGPTGSPVGPGRYGADATRVAAPVGAARGNDATMVAGAGMGAGGLSDAPTMIHRAPVEDEFPDPYGAPMPPQGGFVGGGAGNSQWDDNQGGYGGEYGGGQYGAQAGGYDNGQQRYDEHTSMYQPEQQSPQRYDEHTNLYQPNNGGYDDGYGGGYGEQGGWDNGNQAGTYGGGYDQAGNYGGQGGYDQGHGGYDQGQGGYDQGGYGAQGGYGQQGQPPQGQGGYGNQGGYEQRGGSYGQDPNRRGNRDWDE</sequence>
<evidence type="ECO:0000256" key="2">
    <source>
        <dbReference type="SAM" id="Phobius"/>
    </source>
</evidence>
<dbReference type="EMBL" id="AP023356">
    <property type="protein sequence ID" value="BCJ43757.1"/>
    <property type="molecule type" value="Genomic_DNA"/>
</dbReference>
<dbReference type="InterPro" id="IPR013784">
    <property type="entry name" value="Carb-bd-like_fold"/>
</dbReference>
<keyword evidence="2" id="KW-0812">Transmembrane</keyword>
<dbReference type="Proteomes" id="UP000676967">
    <property type="component" value="Chromosome"/>
</dbReference>
<feature type="compositionally biased region" description="Basic and acidic residues" evidence="1">
    <location>
        <begin position="576"/>
        <end position="586"/>
    </location>
</feature>
<evidence type="ECO:0000313" key="3">
    <source>
        <dbReference type="EMBL" id="BCJ43757.1"/>
    </source>
</evidence>
<dbReference type="SUPFAM" id="SSF49452">
    <property type="entry name" value="Starch-binding domain-like"/>
    <property type="match status" value="1"/>
</dbReference>
<feature type="compositionally biased region" description="Polar residues" evidence="1">
    <location>
        <begin position="456"/>
        <end position="466"/>
    </location>
</feature>
<name>A0ABM7LWS1_9ACTN</name>
<organism evidence="3 4">
    <name type="scientific">Actinoplanes ianthinogenes</name>
    <dbReference type="NCBI Taxonomy" id="122358"/>
    <lineage>
        <taxon>Bacteria</taxon>
        <taxon>Bacillati</taxon>
        <taxon>Actinomycetota</taxon>
        <taxon>Actinomycetes</taxon>
        <taxon>Micromonosporales</taxon>
        <taxon>Micromonosporaceae</taxon>
        <taxon>Actinoplanes</taxon>
    </lineage>
</organism>
<keyword evidence="2" id="KW-0472">Membrane</keyword>
<evidence type="ECO:0000256" key="1">
    <source>
        <dbReference type="SAM" id="MobiDB-lite"/>
    </source>
</evidence>
<protein>
    <recommendedName>
        <fullName evidence="5">Carboxypeptidase family protein</fullName>
    </recommendedName>
</protein>
<feature type="compositionally biased region" description="Low complexity" evidence="1">
    <location>
        <begin position="242"/>
        <end position="261"/>
    </location>
</feature>
<dbReference type="Gene3D" id="2.60.40.1120">
    <property type="entry name" value="Carboxypeptidase-like, regulatory domain"/>
    <property type="match status" value="1"/>
</dbReference>
<accession>A0ABM7LWS1</accession>
<feature type="region of interest" description="Disordered" evidence="1">
    <location>
        <begin position="242"/>
        <end position="287"/>
    </location>
</feature>
<feature type="transmembrane region" description="Helical" evidence="2">
    <location>
        <begin position="294"/>
        <end position="316"/>
    </location>
</feature>
<feature type="compositionally biased region" description="Gly residues" evidence="1">
    <location>
        <begin position="504"/>
        <end position="548"/>
    </location>
</feature>
<feature type="region of interest" description="Disordered" evidence="1">
    <location>
        <begin position="328"/>
        <end position="348"/>
    </location>
</feature>
<keyword evidence="2" id="KW-1133">Transmembrane helix</keyword>
<reference evidence="3 4" key="1">
    <citation type="submission" date="2020-08" db="EMBL/GenBank/DDBJ databases">
        <title>Whole genome shotgun sequence of Actinoplanes ianthinogenes NBRC 13996.</title>
        <authorList>
            <person name="Komaki H."/>
            <person name="Tamura T."/>
        </authorList>
    </citation>
    <scope>NUCLEOTIDE SEQUENCE [LARGE SCALE GENOMIC DNA]</scope>
    <source>
        <strain evidence="3 4">NBRC 13996</strain>
    </source>
</reference>
<keyword evidence="4" id="KW-1185">Reference proteome</keyword>
<evidence type="ECO:0008006" key="5">
    <source>
        <dbReference type="Google" id="ProtNLM"/>
    </source>
</evidence>
<feature type="compositionally biased region" description="Gly residues" evidence="1">
    <location>
        <begin position="331"/>
        <end position="340"/>
    </location>
</feature>
<feature type="region of interest" description="Disordered" evidence="1">
    <location>
        <begin position="456"/>
        <end position="586"/>
    </location>
</feature>
<proteinExistence type="predicted"/>